<sequence length="209" mass="23045">MLQAKQQVHELSVSLVDAGLRVAFARLNHEIKKHGISAGMESLVRKAGCDHIVETSPETNQVLANRGCLVITTHPHQKELAYVLAAFNKYKRRDIFVLGATHFGRLGTAIREQLIPMINVIPFEKTFHGRIMRATGFRDLPAGGHKEVFARNTASLEHAVKIMDNGGIVVLFAEGAAIETQAWQGDTGVLVSKMHDNTPIIFAYQSLPE</sequence>
<evidence type="ECO:0000313" key="1">
    <source>
        <dbReference type="EMBL" id="PJA14084.1"/>
    </source>
</evidence>
<reference evidence="2" key="1">
    <citation type="submission" date="2017-09" db="EMBL/GenBank/DDBJ databases">
        <title>Depth-based differentiation of microbial function through sediment-hosted aquifers and enrichment of novel symbionts in the deep terrestrial subsurface.</title>
        <authorList>
            <person name="Probst A.J."/>
            <person name="Ladd B."/>
            <person name="Jarett J.K."/>
            <person name="Geller-Mcgrath D.E."/>
            <person name="Sieber C.M.K."/>
            <person name="Emerson J.B."/>
            <person name="Anantharaman K."/>
            <person name="Thomas B.C."/>
            <person name="Malmstrom R."/>
            <person name="Stieglmeier M."/>
            <person name="Klingl A."/>
            <person name="Woyke T."/>
            <person name="Ryan C.M."/>
            <person name="Banfield J.F."/>
        </authorList>
    </citation>
    <scope>NUCLEOTIDE SEQUENCE [LARGE SCALE GENOMIC DNA]</scope>
</reference>
<feature type="non-terminal residue" evidence="1">
    <location>
        <position position="209"/>
    </location>
</feature>
<name>A0A2M7W281_9BACT</name>
<dbReference type="AlphaFoldDB" id="A0A2M7W281"/>
<proteinExistence type="predicted"/>
<evidence type="ECO:0000313" key="2">
    <source>
        <dbReference type="Proteomes" id="UP000228952"/>
    </source>
</evidence>
<dbReference type="Proteomes" id="UP000228952">
    <property type="component" value="Unassembled WGS sequence"/>
</dbReference>
<accession>A0A2M7W281</accession>
<organism evidence="1 2">
    <name type="scientific">Candidatus Dojkabacteria bacterium CG_4_10_14_0_2_um_filter_Dojkabacteria_WS6_41_15</name>
    <dbReference type="NCBI Taxonomy" id="2014249"/>
    <lineage>
        <taxon>Bacteria</taxon>
        <taxon>Candidatus Dojkabacteria</taxon>
    </lineage>
</organism>
<comment type="caution">
    <text evidence="1">The sequence shown here is derived from an EMBL/GenBank/DDBJ whole genome shotgun (WGS) entry which is preliminary data.</text>
</comment>
<protein>
    <submittedName>
        <fullName evidence="1">Uncharacterized protein</fullName>
    </submittedName>
</protein>
<gene>
    <name evidence="1" type="ORF">COX64_02440</name>
</gene>
<dbReference type="EMBL" id="PFQB01000062">
    <property type="protein sequence ID" value="PJA14084.1"/>
    <property type="molecule type" value="Genomic_DNA"/>
</dbReference>